<accession>A0ABX3KX95</accession>
<proteinExistence type="predicted"/>
<keyword evidence="2" id="KW-1185">Reference proteome</keyword>
<organism evidence="1 2">
    <name type="scientific">Rodentibacter caecimuris</name>
    <dbReference type="NCBI Taxonomy" id="1796644"/>
    <lineage>
        <taxon>Bacteria</taxon>
        <taxon>Pseudomonadati</taxon>
        <taxon>Pseudomonadota</taxon>
        <taxon>Gammaproteobacteria</taxon>
        <taxon>Pasteurellales</taxon>
        <taxon>Pasteurellaceae</taxon>
        <taxon>Rodentibacter</taxon>
    </lineage>
</organism>
<protein>
    <submittedName>
        <fullName evidence="1">Phage tail protein</fullName>
    </submittedName>
</protein>
<dbReference type="EMBL" id="MLAA01000035">
    <property type="protein sequence ID" value="OOF68292.1"/>
    <property type="molecule type" value="Genomic_DNA"/>
</dbReference>
<dbReference type="RefSeq" id="WP_077463864.1">
    <property type="nucleotide sequence ID" value="NZ_MLAA01000035.1"/>
</dbReference>
<evidence type="ECO:0000313" key="1">
    <source>
        <dbReference type="EMBL" id="OOF68292.1"/>
    </source>
</evidence>
<sequence>MRVNISGLEEIKANAEKLAKKKLPKAAVKALNTIAKNARNQALKSVALDIGVPVKTIRGRVQTQKAKNKPEVKMRVNRLNMPLIRVLEKPSNTLWEGQGGILVGKYAVKRGFKQRLKNGRVHIMQRAGKARYPIDVVKVPIGKPLTDAFSKALKDYPAQLQAELSRQLISSLRK</sequence>
<reference evidence="1 2" key="1">
    <citation type="submission" date="2016-10" db="EMBL/GenBank/DDBJ databases">
        <title>Rodentibacter gen. nov. and new species.</title>
        <authorList>
            <person name="Christensen H."/>
        </authorList>
    </citation>
    <scope>NUCLEOTIDE SEQUENCE [LARGE SCALE GENOMIC DNA]</scope>
    <source>
        <strain evidence="1 2">1998236014</strain>
    </source>
</reference>
<comment type="caution">
    <text evidence="1">The sequence shown here is derived from an EMBL/GenBank/DDBJ whole genome shotgun (WGS) entry which is preliminary data.</text>
</comment>
<dbReference type="InterPro" id="IPR010633">
    <property type="entry name" value="Phage_lambda_GpZ"/>
</dbReference>
<gene>
    <name evidence="1" type="ORF">BKG89_08025</name>
</gene>
<evidence type="ECO:0000313" key="2">
    <source>
        <dbReference type="Proteomes" id="UP000188820"/>
    </source>
</evidence>
<name>A0ABX3KX95_9PAST</name>
<dbReference type="Proteomes" id="UP000188820">
    <property type="component" value="Unassembled WGS sequence"/>
</dbReference>
<dbReference type="Pfam" id="PF06763">
    <property type="entry name" value="Minor_tail_Z"/>
    <property type="match status" value="1"/>
</dbReference>